<keyword evidence="1" id="KW-0547">Nucleotide-binding</keyword>
<feature type="region of interest" description="Disordered" evidence="3">
    <location>
        <begin position="948"/>
        <end position="968"/>
    </location>
</feature>
<dbReference type="Pfam" id="PF00196">
    <property type="entry name" value="GerE"/>
    <property type="match status" value="1"/>
</dbReference>
<dbReference type="InterPro" id="IPR000792">
    <property type="entry name" value="Tscrpt_reg_LuxR_C"/>
</dbReference>
<dbReference type="PANTHER" id="PTHR16305">
    <property type="entry name" value="TESTICULAR SOLUBLE ADENYLYL CYCLASE"/>
    <property type="match status" value="1"/>
</dbReference>
<keyword evidence="2" id="KW-0067">ATP-binding</keyword>
<dbReference type="RefSeq" id="WP_053635624.1">
    <property type="nucleotide sequence ID" value="NZ_JBHMDI010000072.1"/>
</dbReference>
<dbReference type="InterPro" id="IPR041664">
    <property type="entry name" value="AAA_16"/>
</dbReference>
<reference evidence="5 6" key="1">
    <citation type="submission" date="2024-09" db="EMBL/GenBank/DDBJ databases">
        <authorList>
            <person name="Sun Q."/>
            <person name="Mori K."/>
        </authorList>
    </citation>
    <scope>NUCLEOTIDE SEQUENCE [LARGE SCALE GENOMIC DNA]</scope>
    <source>
        <strain evidence="5 6">JCM 9767</strain>
    </source>
</reference>
<evidence type="ECO:0000256" key="3">
    <source>
        <dbReference type="SAM" id="MobiDB-lite"/>
    </source>
</evidence>
<dbReference type="InterPro" id="IPR016032">
    <property type="entry name" value="Sig_transdc_resp-reg_C-effctor"/>
</dbReference>
<evidence type="ECO:0000256" key="1">
    <source>
        <dbReference type="ARBA" id="ARBA00022741"/>
    </source>
</evidence>
<dbReference type="SUPFAM" id="SSF52540">
    <property type="entry name" value="P-loop containing nucleoside triphosphate hydrolases"/>
    <property type="match status" value="1"/>
</dbReference>
<evidence type="ECO:0000256" key="2">
    <source>
        <dbReference type="ARBA" id="ARBA00022840"/>
    </source>
</evidence>
<dbReference type="Gene3D" id="1.25.40.10">
    <property type="entry name" value="Tetratricopeptide repeat domain"/>
    <property type="match status" value="2"/>
</dbReference>
<dbReference type="SMART" id="SM00421">
    <property type="entry name" value="HTH_LUXR"/>
    <property type="match status" value="1"/>
</dbReference>
<dbReference type="Gene3D" id="1.10.10.10">
    <property type="entry name" value="Winged helix-like DNA-binding domain superfamily/Winged helix DNA-binding domain"/>
    <property type="match status" value="1"/>
</dbReference>
<accession>A0ABV5LH33</accession>
<gene>
    <name evidence="5" type="ORF">ACFFUA_23435</name>
</gene>
<dbReference type="EMBL" id="JBHMDI010000072">
    <property type="protein sequence ID" value="MFB9350362.1"/>
    <property type="molecule type" value="Genomic_DNA"/>
</dbReference>
<dbReference type="InterPro" id="IPR027417">
    <property type="entry name" value="P-loop_NTPase"/>
</dbReference>
<comment type="caution">
    <text evidence="5">The sequence shown here is derived from an EMBL/GenBank/DDBJ whole genome shotgun (WGS) entry which is preliminary data.</text>
</comment>
<dbReference type="PROSITE" id="PS50043">
    <property type="entry name" value="HTH_LUXR_2"/>
    <property type="match status" value="1"/>
</dbReference>
<dbReference type="PANTHER" id="PTHR16305:SF35">
    <property type="entry name" value="TRANSCRIPTIONAL ACTIVATOR DOMAIN"/>
    <property type="match status" value="1"/>
</dbReference>
<sequence length="968" mass="102212">MTKRERAAGPSHPLVGREAHLGTLAAGAAAARAGQPQLIVLDGPAGVGKTSLLRAALDGGGPCDGMTVLYGACRAIDSGSGYSGVRALFGPLNLTARRGRAPSLLEGNARHALPALAPDRVDGDTASGATYPALNGLYWLAAGLMADRPLVLALDDVHWCDERSLRWLDFLLRRADGMPLLVVLAQRTASERTAGPALTDLVAHHRSLALHVPALSARDVETLVRRTFPGTPPRPSFVGALTTVTGGSPLELQRILHKLRTAGVGPDDTGARRVTELGGRAVAASVREALDGQPAGVREVARALAVLGPERPEHLAALAGVSAVQAEEAVDVLRRFALVQPDRTELVHDMVRAAVLSTVGSAALADLRTRAAQLLSDVGRSPEQIAGQLLLLPRADQPWMTAVLLDAAAQAEQRGAPEAAARYLERVMETGPDTPEIRIRLAGVLSETDPARSLTLLHEALALTGDVRTRATVAVRLALTCLRVQRSPEGTRVLTEALDALHAELGTDPEPADRELLTMAEAALLIVGADEKSTLPAVRERAALLPPPPGDTPAQRQQLAMLTVLTATDGRSAAESVRQARRALRFPGAALGAWSLLPASLVLSLADETGEALDALETVLRDSRRTAAVWTYVLALSTRAFVHFDQGDVPQALADAQSALDLLGEGSWGEGAVLPQIACALALTEHGEPDRAEEVLRTIKRPRIEAFAWEYHWYLMARARARYACGDPESALELLRTCRDSLAGAGLVNPVLAPWWLDAACLLAESGRFDEARAAADHGAGPAERWGTPRALGYAALARGVATPGPEGIAGLREGVRRLAASPARADHARSLLLLGRALLADGASGEAREHLRDAVGLARRCGCVALARRAREELVGAGGRMREVTVSPLDMLTGTERAVATLVASGVTNREAAESLFVTVRTVELHLTSVYRKLGITRRAELAGALHEDIPPPSGLREGRTGSDATR</sequence>
<dbReference type="Pfam" id="PF13191">
    <property type="entry name" value="AAA_16"/>
    <property type="match status" value="1"/>
</dbReference>
<dbReference type="InterPro" id="IPR011990">
    <property type="entry name" value="TPR-like_helical_dom_sf"/>
</dbReference>
<evidence type="ECO:0000259" key="4">
    <source>
        <dbReference type="PROSITE" id="PS50043"/>
    </source>
</evidence>
<dbReference type="PRINTS" id="PR00038">
    <property type="entry name" value="HTHLUXR"/>
</dbReference>
<dbReference type="InterPro" id="IPR019734">
    <property type="entry name" value="TPR_rpt"/>
</dbReference>
<feature type="compositionally biased region" description="Basic and acidic residues" evidence="3">
    <location>
        <begin position="958"/>
        <end position="968"/>
    </location>
</feature>
<protein>
    <submittedName>
        <fullName evidence="5">AAA family ATPase</fullName>
    </submittedName>
</protein>
<keyword evidence="6" id="KW-1185">Reference proteome</keyword>
<dbReference type="SUPFAM" id="SSF48452">
    <property type="entry name" value="TPR-like"/>
    <property type="match status" value="3"/>
</dbReference>
<organism evidence="5 6">
    <name type="scientific">Streptomyces heliomycini</name>
    <dbReference type="NCBI Taxonomy" id="284032"/>
    <lineage>
        <taxon>Bacteria</taxon>
        <taxon>Bacillati</taxon>
        <taxon>Actinomycetota</taxon>
        <taxon>Actinomycetes</taxon>
        <taxon>Kitasatosporales</taxon>
        <taxon>Streptomycetaceae</taxon>
        <taxon>Streptomyces</taxon>
    </lineage>
</organism>
<evidence type="ECO:0000313" key="6">
    <source>
        <dbReference type="Proteomes" id="UP001589753"/>
    </source>
</evidence>
<evidence type="ECO:0000313" key="5">
    <source>
        <dbReference type="EMBL" id="MFB9350362.1"/>
    </source>
</evidence>
<dbReference type="InterPro" id="IPR036388">
    <property type="entry name" value="WH-like_DNA-bd_sf"/>
</dbReference>
<name>A0ABV5LH33_9ACTN</name>
<proteinExistence type="predicted"/>
<dbReference type="SMART" id="SM00028">
    <property type="entry name" value="TPR"/>
    <property type="match status" value="3"/>
</dbReference>
<dbReference type="Proteomes" id="UP001589753">
    <property type="component" value="Unassembled WGS sequence"/>
</dbReference>
<feature type="domain" description="HTH luxR-type" evidence="4">
    <location>
        <begin position="886"/>
        <end position="951"/>
    </location>
</feature>
<dbReference type="CDD" id="cd06170">
    <property type="entry name" value="LuxR_C_like"/>
    <property type="match status" value="1"/>
</dbReference>
<dbReference type="SUPFAM" id="SSF46894">
    <property type="entry name" value="C-terminal effector domain of the bipartite response regulators"/>
    <property type="match status" value="1"/>
</dbReference>